<sequence length="47" mass="5466">MFVLDFTEHFIEIVIFSIAINPTKSSQHFPKQPRELPQAITFNTNAF</sequence>
<name>A0A0H4A451_9VIBR</name>
<accession>A0A0H4A451</accession>
<proteinExistence type="predicted"/>
<reference evidence="1" key="1">
    <citation type="journal article" date="2015" name="MBio">
        <title>Eco-Evolutionary Dynamics of Episomes among Ecologically Cohesive Bacterial Populations.</title>
        <authorList>
            <person name="Xue H."/>
            <person name="Cordero O.X."/>
            <person name="Camas F.M."/>
            <person name="Trimble W."/>
            <person name="Meyer F."/>
            <person name="Guglielmini J."/>
            <person name="Rocha E.P."/>
            <person name="Polz M.F."/>
        </authorList>
    </citation>
    <scope>NUCLEOTIDE SEQUENCE</scope>
    <source>
        <strain evidence="1">FF_307</strain>
    </source>
</reference>
<organism evidence="1">
    <name type="scientific">Vibrio sp. FF_307</name>
    <dbReference type="NCBI Taxonomy" id="1652834"/>
    <lineage>
        <taxon>Bacteria</taxon>
        <taxon>Pseudomonadati</taxon>
        <taxon>Pseudomonadota</taxon>
        <taxon>Gammaproteobacteria</taxon>
        <taxon>Vibrionales</taxon>
        <taxon>Vibrionaceae</taxon>
        <taxon>Vibrio</taxon>
    </lineage>
</organism>
<dbReference type="EMBL" id="KP795701">
    <property type="protein sequence ID" value="AKN40636.1"/>
    <property type="molecule type" value="Genomic_DNA"/>
</dbReference>
<protein>
    <submittedName>
        <fullName evidence="1">Uncharacterized protein</fullName>
    </submittedName>
</protein>
<evidence type="ECO:0000313" key="1">
    <source>
        <dbReference type="EMBL" id="AKN40636.1"/>
    </source>
</evidence>
<dbReference type="AlphaFoldDB" id="A0A0H4A451"/>